<keyword evidence="1" id="KW-0812">Transmembrane</keyword>
<feature type="transmembrane region" description="Helical" evidence="1">
    <location>
        <begin position="117"/>
        <end position="136"/>
    </location>
</feature>
<organism evidence="2 3">
    <name type="scientific">Nocardioides euryhalodurans</name>
    <dbReference type="NCBI Taxonomy" id="2518370"/>
    <lineage>
        <taxon>Bacteria</taxon>
        <taxon>Bacillati</taxon>
        <taxon>Actinomycetota</taxon>
        <taxon>Actinomycetes</taxon>
        <taxon>Propionibacteriales</taxon>
        <taxon>Nocardioidaceae</taxon>
        <taxon>Nocardioides</taxon>
    </lineage>
</organism>
<evidence type="ECO:0000313" key="2">
    <source>
        <dbReference type="EMBL" id="QBR93150.1"/>
    </source>
</evidence>
<reference evidence="2 3" key="1">
    <citation type="submission" date="2019-03" db="EMBL/GenBank/DDBJ databases">
        <title>Three New Species of Nocardioides, Nocardioides euryhalodurans sp. nov., Nocardioides seonyuensis sp. nov. and Nocardioides eburneoflavus sp. nov., Iolated from Soil.</title>
        <authorList>
            <person name="Roh S.G."/>
            <person name="Lee C."/>
            <person name="Kim M.-K."/>
            <person name="Kim S.B."/>
        </authorList>
    </citation>
    <scope>NUCLEOTIDE SEQUENCE [LARGE SCALE GENOMIC DNA]</scope>
    <source>
        <strain evidence="2 3">MMS17-SY117</strain>
    </source>
</reference>
<proteinExistence type="predicted"/>
<dbReference type="EMBL" id="CP038267">
    <property type="protein sequence ID" value="QBR93150.1"/>
    <property type="molecule type" value="Genomic_DNA"/>
</dbReference>
<dbReference type="Proteomes" id="UP000294894">
    <property type="component" value="Chromosome"/>
</dbReference>
<evidence type="ECO:0000256" key="1">
    <source>
        <dbReference type="SAM" id="Phobius"/>
    </source>
</evidence>
<dbReference type="OrthoDB" id="4870029at2"/>
<keyword evidence="1" id="KW-1133">Transmembrane helix</keyword>
<feature type="transmembrane region" description="Helical" evidence="1">
    <location>
        <begin position="178"/>
        <end position="199"/>
    </location>
</feature>
<sequence length="228" mass="25608">MQTWTLTVDGREHRVTAAGTLRHAVEWQVDGEVVALKKAAEERIRLEADDHGSMDVRFSTTGSPRRATWHAPDADAAGLAGIGGLDLEPEPGSPAAAYEERVRAHPRRYATIQTAGGVGKVVVPILLTLLVITLPWPSIPWPDLPSIPLPDLPEVPWPDLPAIPWPDLDLPDWQLPGWVRWVLDNATYVVPIVLAFVLARVELRRRRHQDELREQRRRELDDRDQDQA</sequence>
<accession>A0A4P7GMB0</accession>
<dbReference type="AlphaFoldDB" id="A0A4P7GMB0"/>
<name>A0A4P7GMB0_9ACTN</name>
<dbReference type="RefSeq" id="WP_135078283.1">
    <property type="nucleotide sequence ID" value="NZ_CP038267.1"/>
</dbReference>
<keyword evidence="1" id="KW-0472">Membrane</keyword>
<protein>
    <submittedName>
        <fullName evidence="2">Uncharacterized protein</fullName>
    </submittedName>
</protein>
<keyword evidence="3" id="KW-1185">Reference proteome</keyword>
<gene>
    <name evidence="2" type="ORF">EXE57_13370</name>
</gene>
<evidence type="ECO:0000313" key="3">
    <source>
        <dbReference type="Proteomes" id="UP000294894"/>
    </source>
</evidence>
<dbReference type="KEGG" id="noy:EXE57_13370"/>